<dbReference type="Pfam" id="PF13751">
    <property type="entry name" value="DDE_Tnp_1_6"/>
    <property type="match status" value="1"/>
</dbReference>
<dbReference type="Proteomes" id="UP000557717">
    <property type="component" value="Unassembled WGS sequence"/>
</dbReference>
<evidence type="ECO:0000259" key="2">
    <source>
        <dbReference type="Pfam" id="PF13751"/>
    </source>
</evidence>
<organism evidence="3 4">
    <name type="scientific">Haloferula luteola</name>
    <dbReference type="NCBI Taxonomy" id="595692"/>
    <lineage>
        <taxon>Bacteria</taxon>
        <taxon>Pseudomonadati</taxon>
        <taxon>Verrucomicrobiota</taxon>
        <taxon>Verrucomicrobiia</taxon>
        <taxon>Verrucomicrobiales</taxon>
        <taxon>Verrucomicrobiaceae</taxon>
        <taxon>Haloferula</taxon>
    </lineage>
</organism>
<dbReference type="EMBL" id="JACHFD010000039">
    <property type="protein sequence ID" value="MBB5353886.1"/>
    <property type="molecule type" value="Genomic_DNA"/>
</dbReference>
<evidence type="ECO:0000256" key="1">
    <source>
        <dbReference type="SAM" id="MobiDB-lite"/>
    </source>
</evidence>
<proteinExistence type="predicted"/>
<dbReference type="AlphaFoldDB" id="A0A840V9X7"/>
<evidence type="ECO:0000313" key="3">
    <source>
        <dbReference type="EMBL" id="MBB5353886.1"/>
    </source>
</evidence>
<dbReference type="RefSeq" id="WP_184022365.1">
    <property type="nucleotide sequence ID" value="NZ_JACHFD010000039.1"/>
</dbReference>
<feature type="domain" description="Transposase DDE" evidence="2">
    <location>
        <begin position="13"/>
        <end position="75"/>
    </location>
</feature>
<dbReference type="InterPro" id="IPR025668">
    <property type="entry name" value="Tnp_DDE_dom"/>
</dbReference>
<name>A0A840V9X7_9BACT</name>
<feature type="compositionally biased region" description="Basic and acidic residues" evidence="1">
    <location>
        <begin position="14"/>
        <end position="24"/>
    </location>
</feature>
<accession>A0A840V9X7</accession>
<comment type="caution">
    <text evidence="3">The sequence shown here is derived from an EMBL/GenBank/DDBJ whole genome shotgun (WGS) entry which is preliminary data.</text>
</comment>
<evidence type="ECO:0000313" key="4">
    <source>
        <dbReference type="Proteomes" id="UP000557717"/>
    </source>
</evidence>
<sequence length="90" mass="10255">MSSRIGPARPHGKAMREKVDTPEGRHRHSYRIGTIEPIFANLRHAIGLNRIHYRGREKVGVIWNLWSIMHNIGKIALYRPEYGTGEPATG</sequence>
<protein>
    <recommendedName>
        <fullName evidence="2">Transposase DDE domain-containing protein</fullName>
    </recommendedName>
</protein>
<keyword evidence="4" id="KW-1185">Reference proteome</keyword>
<gene>
    <name evidence="3" type="ORF">HNR46_004150</name>
</gene>
<reference evidence="3 4" key="1">
    <citation type="submission" date="2020-08" db="EMBL/GenBank/DDBJ databases">
        <title>Genomic Encyclopedia of Type Strains, Phase IV (KMG-IV): sequencing the most valuable type-strain genomes for metagenomic binning, comparative biology and taxonomic classification.</title>
        <authorList>
            <person name="Goeker M."/>
        </authorList>
    </citation>
    <scope>NUCLEOTIDE SEQUENCE [LARGE SCALE GENOMIC DNA]</scope>
    <source>
        <strain evidence="3 4">YC6886</strain>
    </source>
</reference>
<feature type="region of interest" description="Disordered" evidence="1">
    <location>
        <begin position="1"/>
        <end position="27"/>
    </location>
</feature>